<evidence type="ECO:0000313" key="8">
    <source>
        <dbReference type="Proteomes" id="UP000472263"/>
    </source>
</evidence>
<dbReference type="InterPro" id="IPR009079">
    <property type="entry name" value="4_helix_cytokine-like_core"/>
</dbReference>
<gene>
    <name evidence="7" type="primary">il19l</name>
</gene>
<evidence type="ECO:0000256" key="2">
    <source>
        <dbReference type="ARBA" id="ARBA00008813"/>
    </source>
</evidence>
<reference evidence="7" key="3">
    <citation type="submission" date="2025-09" db="UniProtKB">
        <authorList>
            <consortium name="Ensembl"/>
        </authorList>
    </citation>
    <scope>IDENTIFICATION</scope>
</reference>
<evidence type="ECO:0000256" key="1">
    <source>
        <dbReference type="ARBA" id="ARBA00004613"/>
    </source>
</evidence>
<proteinExistence type="inferred from homology"/>
<reference evidence="7" key="1">
    <citation type="submission" date="2019-06" db="EMBL/GenBank/DDBJ databases">
        <authorList>
            <consortium name="Wellcome Sanger Institute Data Sharing"/>
        </authorList>
    </citation>
    <scope>NUCLEOTIDE SEQUENCE [LARGE SCALE GENOMIC DNA]</scope>
</reference>
<dbReference type="InterPro" id="IPR020443">
    <property type="entry name" value="IL-10/19/20/24/26"/>
</dbReference>
<evidence type="ECO:0000256" key="3">
    <source>
        <dbReference type="ARBA" id="ARBA00022514"/>
    </source>
</evidence>
<comment type="subcellular location">
    <subcellularLocation>
        <location evidence="1 6">Secreted</location>
    </subcellularLocation>
</comment>
<keyword evidence="3 6" id="KW-0202">Cytokine</keyword>
<dbReference type="PROSITE" id="PS00520">
    <property type="entry name" value="INTERLEUKIN_10"/>
    <property type="match status" value="1"/>
</dbReference>
<dbReference type="GeneTree" id="ENSGT00950000183124"/>
<dbReference type="GO" id="GO:0005125">
    <property type="term" value="F:cytokine activity"/>
    <property type="evidence" value="ECO:0007669"/>
    <property type="project" value="UniProtKB-UniRule"/>
</dbReference>
<dbReference type="InterPro" id="IPR020423">
    <property type="entry name" value="IL-10_CS"/>
</dbReference>
<dbReference type="GO" id="GO:0005615">
    <property type="term" value="C:extracellular space"/>
    <property type="evidence" value="ECO:0007669"/>
    <property type="project" value="UniProtKB-UniRule"/>
</dbReference>
<organism evidence="7 8">
    <name type="scientific">Myripristis murdjan</name>
    <name type="common">pinecone soldierfish</name>
    <dbReference type="NCBI Taxonomy" id="586833"/>
    <lineage>
        <taxon>Eukaryota</taxon>
        <taxon>Metazoa</taxon>
        <taxon>Chordata</taxon>
        <taxon>Craniata</taxon>
        <taxon>Vertebrata</taxon>
        <taxon>Euteleostomi</taxon>
        <taxon>Actinopterygii</taxon>
        <taxon>Neopterygii</taxon>
        <taxon>Teleostei</taxon>
        <taxon>Neoteleostei</taxon>
        <taxon>Acanthomorphata</taxon>
        <taxon>Holocentriformes</taxon>
        <taxon>Holocentridae</taxon>
        <taxon>Myripristis</taxon>
    </lineage>
</organism>
<evidence type="ECO:0000313" key="7">
    <source>
        <dbReference type="Ensembl" id="ENSMMDP00005053472.1"/>
    </source>
</evidence>
<evidence type="ECO:0000256" key="6">
    <source>
        <dbReference type="RuleBase" id="RU368043"/>
    </source>
</evidence>
<dbReference type="Proteomes" id="UP000472263">
    <property type="component" value="Chromosome 5"/>
</dbReference>
<dbReference type="SUPFAM" id="SSF47266">
    <property type="entry name" value="4-helical cytokines"/>
    <property type="match status" value="1"/>
</dbReference>
<reference evidence="7" key="2">
    <citation type="submission" date="2025-08" db="UniProtKB">
        <authorList>
            <consortium name="Ensembl"/>
        </authorList>
    </citation>
    <scope>IDENTIFICATION</scope>
</reference>
<dbReference type="Ensembl" id="ENSMMDT00005054511.1">
    <property type="protein sequence ID" value="ENSMMDP00005053472.1"/>
    <property type="gene ID" value="ENSMMDG00005024044.1"/>
</dbReference>
<evidence type="ECO:0000256" key="4">
    <source>
        <dbReference type="ARBA" id="ARBA00022525"/>
    </source>
</evidence>
<protein>
    <recommendedName>
        <fullName evidence="6">Interleukin family protein</fullName>
    </recommendedName>
</protein>
<accession>A0A668AJH5</accession>
<name>A0A668AJH5_9TELE</name>
<keyword evidence="5" id="KW-0732">Signal</keyword>
<evidence type="ECO:0000256" key="5">
    <source>
        <dbReference type="ARBA" id="ARBA00022729"/>
    </source>
</evidence>
<dbReference type="AlphaFoldDB" id="A0A668AJH5"/>
<keyword evidence="4 6" id="KW-0964">Secreted</keyword>
<keyword evidence="8" id="KW-1185">Reference proteome</keyword>
<comment type="similarity">
    <text evidence="2 6">Belongs to the IL-10 family.</text>
</comment>
<dbReference type="Gene3D" id="1.20.1250.10">
    <property type="match status" value="1"/>
</dbReference>
<dbReference type="Pfam" id="PF00726">
    <property type="entry name" value="IL10"/>
    <property type="match status" value="1"/>
</dbReference>
<dbReference type="PANTHER" id="PTHR48482:SF3">
    <property type="entry name" value="INTERLEUKIN-19"/>
    <property type="match status" value="1"/>
</dbReference>
<dbReference type="PANTHER" id="PTHR48482">
    <property type="entry name" value="INTERLEUKIN-19-RELATED"/>
    <property type="match status" value="1"/>
</dbReference>
<comment type="function">
    <text evidence="6">Immune regulatory cytokine.</text>
</comment>
<sequence length="153" mass="17530">MSFLHIIINSLIRPVESRRLHLGSCAVTVHIHELRQYYIAGDNELAVKLLEKSLMNDIQEGDRCCFLGLLLRFYVERVFNNYTGSESQHQRSVSALANAFISIRRDIKLCHCHCGEETLRKIDSLHAEFIKQAAVKAVGELHTVLDWLETTHT</sequence>